<keyword evidence="2" id="KW-1185">Reference proteome</keyword>
<organism evidence="1 2">
    <name type="scientific">Erythranthe guttata</name>
    <name type="common">Yellow monkey flower</name>
    <name type="synonym">Mimulus guttatus</name>
    <dbReference type="NCBI Taxonomy" id="4155"/>
    <lineage>
        <taxon>Eukaryota</taxon>
        <taxon>Viridiplantae</taxon>
        <taxon>Streptophyta</taxon>
        <taxon>Embryophyta</taxon>
        <taxon>Tracheophyta</taxon>
        <taxon>Spermatophyta</taxon>
        <taxon>Magnoliopsida</taxon>
        <taxon>eudicotyledons</taxon>
        <taxon>Gunneridae</taxon>
        <taxon>Pentapetalae</taxon>
        <taxon>asterids</taxon>
        <taxon>lamiids</taxon>
        <taxon>Lamiales</taxon>
        <taxon>Phrymaceae</taxon>
        <taxon>Erythranthe</taxon>
    </lineage>
</organism>
<proteinExistence type="predicted"/>
<accession>A0A022Q4T6</accession>
<evidence type="ECO:0000313" key="1">
    <source>
        <dbReference type="EMBL" id="EYU22233.1"/>
    </source>
</evidence>
<gene>
    <name evidence="1" type="ORF">MIMGU_mgv1a015015mg</name>
</gene>
<dbReference type="Proteomes" id="UP000030748">
    <property type="component" value="Unassembled WGS sequence"/>
</dbReference>
<sequence>MKVNSKCCRKYQQFNSKIPNSRSYYKVNSEVKVNSELCEKYQQFKSKIPNSRSYYKVNSEVLAKDIINVNISDLTTDGFDIFGDAEELDGGLKSSEEVVLGLALGGLSDECVDDVLRLVDDVAYLADELPEAVVLPPLLGGVLEERFEEAEILLQLLHLVFRVADQMRVV</sequence>
<protein>
    <submittedName>
        <fullName evidence="1">Uncharacterized protein</fullName>
    </submittedName>
</protein>
<name>A0A022Q4T6_ERYGU</name>
<dbReference type="AlphaFoldDB" id="A0A022Q4T6"/>
<evidence type="ECO:0000313" key="2">
    <source>
        <dbReference type="Proteomes" id="UP000030748"/>
    </source>
</evidence>
<reference evidence="1 2" key="1">
    <citation type="journal article" date="2013" name="Proc. Natl. Acad. Sci. U.S.A.">
        <title>Fine-scale variation in meiotic recombination in Mimulus inferred from population shotgun sequencing.</title>
        <authorList>
            <person name="Hellsten U."/>
            <person name="Wright K.M."/>
            <person name="Jenkins J."/>
            <person name="Shu S."/>
            <person name="Yuan Y."/>
            <person name="Wessler S.R."/>
            <person name="Schmutz J."/>
            <person name="Willis J.H."/>
            <person name="Rokhsar D.S."/>
        </authorList>
    </citation>
    <scope>NUCLEOTIDE SEQUENCE [LARGE SCALE GENOMIC DNA]</scope>
    <source>
        <strain evidence="2">cv. DUN x IM62</strain>
    </source>
</reference>
<dbReference type="EMBL" id="KI632211">
    <property type="protein sequence ID" value="EYU22233.1"/>
    <property type="molecule type" value="Genomic_DNA"/>
</dbReference>